<evidence type="ECO:0000313" key="2">
    <source>
        <dbReference type="EMBL" id="RRJ85185.1"/>
    </source>
</evidence>
<dbReference type="SUPFAM" id="SSF56112">
    <property type="entry name" value="Protein kinase-like (PK-like)"/>
    <property type="match status" value="1"/>
</dbReference>
<dbReference type="EMBL" id="QWEZ01000001">
    <property type="protein sequence ID" value="RRJ85185.1"/>
    <property type="molecule type" value="Genomic_DNA"/>
</dbReference>
<protein>
    <recommendedName>
        <fullName evidence="1">Aminoglycoside phosphotransferase domain-containing protein</fullName>
    </recommendedName>
</protein>
<reference evidence="2 3" key="1">
    <citation type="submission" date="2018-08" db="EMBL/GenBank/DDBJ databases">
        <authorList>
            <person name="Khan S.A."/>
        </authorList>
    </citation>
    <scope>NUCLEOTIDE SEQUENCE [LARGE SCALE GENOMIC DNA]</scope>
    <source>
        <strain evidence="2 3">GTF-13</strain>
    </source>
</reference>
<dbReference type="RefSeq" id="WP_125015610.1">
    <property type="nucleotide sequence ID" value="NZ_QWEZ01000001.1"/>
</dbReference>
<evidence type="ECO:0000313" key="3">
    <source>
        <dbReference type="Proteomes" id="UP000280792"/>
    </source>
</evidence>
<keyword evidence="3" id="KW-1185">Reference proteome</keyword>
<organism evidence="2 3">
    <name type="scientific">Aestuariirhabdus litorea</name>
    <dbReference type="NCBI Taxonomy" id="2528527"/>
    <lineage>
        <taxon>Bacteria</taxon>
        <taxon>Pseudomonadati</taxon>
        <taxon>Pseudomonadota</taxon>
        <taxon>Gammaproteobacteria</taxon>
        <taxon>Oceanospirillales</taxon>
        <taxon>Aestuariirhabdaceae</taxon>
        <taxon>Aestuariirhabdus</taxon>
    </lineage>
</organism>
<proteinExistence type="predicted"/>
<dbReference type="Gene3D" id="3.90.1200.10">
    <property type="match status" value="1"/>
</dbReference>
<name>A0A3P3VR35_9GAMM</name>
<dbReference type="AlphaFoldDB" id="A0A3P3VR35"/>
<dbReference type="Proteomes" id="UP000280792">
    <property type="component" value="Unassembled WGS sequence"/>
</dbReference>
<comment type="caution">
    <text evidence="2">The sequence shown here is derived from an EMBL/GenBank/DDBJ whole genome shotgun (WGS) entry which is preliminary data.</text>
</comment>
<accession>A0A3P3VR35</accession>
<dbReference type="InterPro" id="IPR011009">
    <property type="entry name" value="Kinase-like_dom_sf"/>
</dbReference>
<reference evidence="2 3" key="2">
    <citation type="submission" date="2018-12" db="EMBL/GenBank/DDBJ databases">
        <title>Simiduia agarivorans gen. nov., sp. nov., a marine, agarolytic bacterium isolated from shallow coastal water from Keelung, Taiwan.</title>
        <authorList>
            <person name="Shieh W.Y."/>
        </authorList>
    </citation>
    <scope>NUCLEOTIDE SEQUENCE [LARGE SCALE GENOMIC DNA]</scope>
    <source>
        <strain evidence="2 3">GTF-13</strain>
    </source>
</reference>
<dbReference type="InterPro" id="IPR002575">
    <property type="entry name" value="Aminoglycoside_PTrfase"/>
</dbReference>
<evidence type="ECO:0000259" key="1">
    <source>
        <dbReference type="Pfam" id="PF01636"/>
    </source>
</evidence>
<gene>
    <name evidence="2" type="ORF">D0544_09000</name>
</gene>
<feature type="domain" description="Aminoglycoside phosphotransferase" evidence="1">
    <location>
        <begin position="28"/>
        <end position="214"/>
    </location>
</feature>
<dbReference type="Pfam" id="PF01636">
    <property type="entry name" value="APH"/>
    <property type="match status" value="1"/>
</dbReference>
<sequence>MSAAAPPEARDDPRLRQVAAYLGGSPDWHPLPAGSSNRLYCASYKGQPLVLRLNAGPDKAVGVLREVEAAVLARLQGYPWAPQVLHNPWQQGWCLMRDHGQNQGAPVGDPSTAHKSDLLRAVAQWQTLDGIEGLPAEEDAELLARYRPALGGNPLWAELLNRGERLLTRLPPLPRLLTHHDLHPGNLCGAPGKLVVLDWEYAARGNPWFDGAALNREFSVSAAELRTLPAWQGLCADECERGLTQALWLNQLLALLWYAVRGDAEGGEAVLIQRAEGLLDLSWVGL</sequence>